<reference evidence="2 3" key="1">
    <citation type="journal article" date="2010" name="BMC Genomics">
        <title>Metabolic flexibility revealed in the genome of the cyst-forming alpha-1 proteobacterium Rhodospirillum centenum.</title>
        <authorList>
            <person name="Lu Y.K."/>
            <person name="Marden J."/>
            <person name="Han M."/>
            <person name="Swingley W.D."/>
            <person name="Mastrian S.D."/>
            <person name="Chowdhury S.R."/>
            <person name="Hao J."/>
            <person name="Helmy T."/>
            <person name="Kim S."/>
            <person name="Kurdoglu A.A."/>
            <person name="Matthies H.J."/>
            <person name="Rollo D."/>
            <person name="Stothard P."/>
            <person name="Blankenship R.E."/>
            <person name="Bauer C.E."/>
            <person name="Touchman J.W."/>
        </authorList>
    </citation>
    <scope>NUCLEOTIDE SEQUENCE [LARGE SCALE GENOMIC DNA]</scope>
    <source>
        <strain evidence="3">ATCC 51521 / SW</strain>
    </source>
</reference>
<dbReference type="Proteomes" id="UP000001591">
    <property type="component" value="Chromosome"/>
</dbReference>
<accession>B6IVV2</accession>
<keyword evidence="3" id="KW-1185">Reference proteome</keyword>
<proteinExistence type="predicted"/>
<dbReference type="EMBL" id="CP000613">
    <property type="protein sequence ID" value="ACJ00426.1"/>
    <property type="molecule type" value="Genomic_DNA"/>
</dbReference>
<evidence type="ECO:0000313" key="2">
    <source>
        <dbReference type="EMBL" id="ACJ00426.1"/>
    </source>
</evidence>
<feature type="region of interest" description="Disordered" evidence="1">
    <location>
        <begin position="1"/>
        <end position="38"/>
    </location>
</feature>
<dbReference type="KEGG" id="rce:RC1_3060"/>
<name>B6IVV2_RHOCS</name>
<sequence>MPCPPAPMFHQGCVPSERRVRLDQRRSRRQSNRQREHK</sequence>
<feature type="compositionally biased region" description="Basic residues" evidence="1">
    <location>
        <begin position="26"/>
        <end position="38"/>
    </location>
</feature>
<dbReference type="AlphaFoldDB" id="B6IVV2"/>
<protein>
    <submittedName>
        <fullName evidence="2">Uncharacterized protein</fullName>
    </submittedName>
</protein>
<dbReference type="HOGENOM" id="CLU_3332232_0_0_5"/>
<evidence type="ECO:0000256" key="1">
    <source>
        <dbReference type="SAM" id="MobiDB-lite"/>
    </source>
</evidence>
<feature type="compositionally biased region" description="Basic and acidic residues" evidence="1">
    <location>
        <begin position="16"/>
        <end position="25"/>
    </location>
</feature>
<gene>
    <name evidence="2" type="ordered locus">RC1_3060</name>
</gene>
<organism evidence="2 3">
    <name type="scientific">Rhodospirillum centenum (strain ATCC 51521 / SW)</name>
    <dbReference type="NCBI Taxonomy" id="414684"/>
    <lineage>
        <taxon>Bacteria</taxon>
        <taxon>Pseudomonadati</taxon>
        <taxon>Pseudomonadota</taxon>
        <taxon>Alphaproteobacteria</taxon>
        <taxon>Rhodospirillales</taxon>
        <taxon>Rhodospirillaceae</taxon>
        <taxon>Rhodospirillum</taxon>
    </lineage>
</organism>
<evidence type="ECO:0000313" key="3">
    <source>
        <dbReference type="Proteomes" id="UP000001591"/>
    </source>
</evidence>